<dbReference type="Proteomes" id="UP000095287">
    <property type="component" value="Unplaced"/>
</dbReference>
<name>A0A1I7Y118_9BILA</name>
<feature type="chain" id="PRO_5009311586" evidence="1">
    <location>
        <begin position="17"/>
        <end position="91"/>
    </location>
</feature>
<evidence type="ECO:0000256" key="1">
    <source>
        <dbReference type="SAM" id="SignalP"/>
    </source>
</evidence>
<dbReference type="WBParaSite" id="L893_g11559.t2">
    <property type="protein sequence ID" value="L893_g11559.t2"/>
    <property type="gene ID" value="L893_g11559"/>
</dbReference>
<keyword evidence="1" id="KW-0732">Signal</keyword>
<feature type="signal peptide" evidence="1">
    <location>
        <begin position="1"/>
        <end position="16"/>
    </location>
</feature>
<evidence type="ECO:0000313" key="2">
    <source>
        <dbReference type="Proteomes" id="UP000095287"/>
    </source>
</evidence>
<proteinExistence type="predicted"/>
<protein>
    <submittedName>
        <fullName evidence="3">TIL domain-containing protein</fullName>
    </submittedName>
</protein>
<dbReference type="AlphaFoldDB" id="A0A1I7Y118"/>
<organism evidence="2 3">
    <name type="scientific">Steinernema glaseri</name>
    <dbReference type="NCBI Taxonomy" id="37863"/>
    <lineage>
        <taxon>Eukaryota</taxon>
        <taxon>Metazoa</taxon>
        <taxon>Ecdysozoa</taxon>
        <taxon>Nematoda</taxon>
        <taxon>Chromadorea</taxon>
        <taxon>Rhabditida</taxon>
        <taxon>Tylenchina</taxon>
        <taxon>Panagrolaimomorpha</taxon>
        <taxon>Strongyloidoidea</taxon>
        <taxon>Steinernematidae</taxon>
        <taxon>Steinernema</taxon>
    </lineage>
</organism>
<evidence type="ECO:0000313" key="3">
    <source>
        <dbReference type="WBParaSite" id="L893_g11559.t2"/>
    </source>
</evidence>
<accession>A0A1I7Y118</accession>
<keyword evidence="2" id="KW-1185">Reference proteome</keyword>
<reference evidence="3" key="1">
    <citation type="submission" date="2016-11" db="UniProtKB">
        <authorList>
            <consortium name="WormBaseParasite"/>
        </authorList>
    </citation>
    <scope>IDENTIFICATION</scope>
</reference>
<sequence length="91" mass="10352">MRCLLLFLLLPRLSLGHQRVCEVQGNCRSCDNDRYSYYKCANRQDCLGNEFCVEGFCCPVVNGERRHSPVSLCRFASVFPIPLVSLVPIKP</sequence>